<evidence type="ECO:0000256" key="1">
    <source>
        <dbReference type="SAM" id="Phobius"/>
    </source>
</evidence>
<comment type="caution">
    <text evidence="2">The sequence shown here is derived from an EMBL/GenBank/DDBJ whole genome shotgun (WGS) entry which is preliminary data.</text>
</comment>
<proteinExistence type="predicted"/>
<evidence type="ECO:0000313" key="3">
    <source>
        <dbReference type="Proteomes" id="UP001501126"/>
    </source>
</evidence>
<feature type="transmembrane region" description="Helical" evidence="1">
    <location>
        <begin position="70"/>
        <end position="92"/>
    </location>
</feature>
<dbReference type="Proteomes" id="UP001501126">
    <property type="component" value="Unassembled WGS sequence"/>
</dbReference>
<organism evidence="2 3">
    <name type="scientific">Wandonia haliotis</name>
    <dbReference type="NCBI Taxonomy" id="574963"/>
    <lineage>
        <taxon>Bacteria</taxon>
        <taxon>Pseudomonadati</taxon>
        <taxon>Bacteroidota</taxon>
        <taxon>Flavobacteriia</taxon>
        <taxon>Flavobacteriales</taxon>
        <taxon>Crocinitomicaceae</taxon>
        <taxon>Wandonia</taxon>
    </lineage>
</organism>
<sequence length="324" mass="37528">MDGFISLYKILTGVSAAALLMGLILLFRSFKDLENSKKHLYILAIVNLISMLAFLFRVKAGYNTQWHEVVVLFDSSILVFNLIMGYFVYSALRTKQSFYKQIQYLFLSSFLAICILSFIYFLSGSTGQLLDNKSSSFLYVYPFTLILYLFGSLYPGIMAIFRINNSSKENKNILVLLILNGLNNSIGLLLFSNKLPTPKIAIALNIIFNLVFAYYMAYYFLSVYFVSSKKNEQNKEKNFSETFSWNELKKHLTYWGEVKIYLMNYFPELIQEVDALELTELEKIHLTLKRLNIKAKDIASTMNVSVKAIEMNRYRIRKKLNSET</sequence>
<dbReference type="SUPFAM" id="SSF46894">
    <property type="entry name" value="C-terminal effector domain of the bipartite response regulators"/>
    <property type="match status" value="1"/>
</dbReference>
<gene>
    <name evidence="2" type="ORF">GCM10009118_15860</name>
</gene>
<feature type="transmembrane region" description="Helical" evidence="1">
    <location>
        <begin position="104"/>
        <end position="123"/>
    </location>
</feature>
<feature type="transmembrane region" description="Helical" evidence="1">
    <location>
        <begin position="39"/>
        <end position="58"/>
    </location>
</feature>
<feature type="transmembrane region" description="Helical" evidence="1">
    <location>
        <begin position="173"/>
        <end position="191"/>
    </location>
</feature>
<dbReference type="EMBL" id="BAAAFH010000008">
    <property type="protein sequence ID" value="GAA0875178.1"/>
    <property type="molecule type" value="Genomic_DNA"/>
</dbReference>
<protein>
    <submittedName>
        <fullName evidence="2">Uncharacterized protein</fullName>
    </submittedName>
</protein>
<reference evidence="3" key="1">
    <citation type="journal article" date="2019" name="Int. J. Syst. Evol. Microbiol.">
        <title>The Global Catalogue of Microorganisms (GCM) 10K type strain sequencing project: providing services to taxonomists for standard genome sequencing and annotation.</title>
        <authorList>
            <consortium name="The Broad Institute Genomics Platform"/>
            <consortium name="The Broad Institute Genome Sequencing Center for Infectious Disease"/>
            <person name="Wu L."/>
            <person name="Ma J."/>
        </authorList>
    </citation>
    <scope>NUCLEOTIDE SEQUENCE [LARGE SCALE GENOMIC DNA]</scope>
    <source>
        <strain evidence="3">JCM 16083</strain>
    </source>
</reference>
<keyword evidence="1" id="KW-0812">Transmembrane</keyword>
<keyword evidence="1" id="KW-0472">Membrane</keyword>
<feature type="transmembrane region" description="Helical" evidence="1">
    <location>
        <begin position="6"/>
        <end position="27"/>
    </location>
</feature>
<evidence type="ECO:0000313" key="2">
    <source>
        <dbReference type="EMBL" id="GAA0875178.1"/>
    </source>
</evidence>
<name>A0ABP3Y350_9FLAO</name>
<accession>A0ABP3Y350</accession>
<dbReference type="InterPro" id="IPR016032">
    <property type="entry name" value="Sig_transdc_resp-reg_C-effctor"/>
</dbReference>
<keyword evidence="3" id="KW-1185">Reference proteome</keyword>
<feature type="transmembrane region" description="Helical" evidence="1">
    <location>
        <begin position="138"/>
        <end position="161"/>
    </location>
</feature>
<keyword evidence="1" id="KW-1133">Transmembrane helix</keyword>
<dbReference type="RefSeq" id="WP_343786374.1">
    <property type="nucleotide sequence ID" value="NZ_BAAAFH010000008.1"/>
</dbReference>
<feature type="transmembrane region" description="Helical" evidence="1">
    <location>
        <begin position="203"/>
        <end position="227"/>
    </location>
</feature>